<dbReference type="InterPro" id="IPR004358">
    <property type="entry name" value="Sig_transdc_His_kin-like_C"/>
</dbReference>
<feature type="region of interest" description="Disordered" evidence="6">
    <location>
        <begin position="457"/>
        <end position="487"/>
    </location>
</feature>
<comment type="catalytic activity">
    <reaction evidence="1">
        <text>ATP + protein L-histidine = ADP + protein N-phospho-L-histidine.</text>
        <dbReference type="EC" id="2.7.13.3"/>
    </reaction>
</comment>
<evidence type="ECO:0000256" key="4">
    <source>
        <dbReference type="ARBA" id="ARBA00022777"/>
    </source>
</evidence>
<dbReference type="InterPro" id="IPR003594">
    <property type="entry name" value="HATPase_dom"/>
</dbReference>
<feature type="compositionally biased region" description="Basic and acidic residues" evidence="6">
    <location>
        <begin position="635"/>
        <end position="646"/>
    </location>
</feature>
<dbReference type="SUPFAM" id="SSF55874">
    <property type="entry name" value="ATPase domain of HSP90 chaperone/DNA topoisomerase II/histidine kinase"/>
    <property type="match status" value="1"/>
</dbReference>
<dbReference type="GO" id="GO:0000155">
    <property type="term" value="F:phosphorelay sensor kinase activity"/>
    <property type="evidence" value="ECO:0007669"/>
    <property type="project" value="TreeGrafter"/>
</dbReference>
<keyword evidence="10" id="KW-1185">Reference proteome</keyword>
<evidence type="ECO:0000256" key="1">
    <source>
        <dbReference type="ARBA" id="ARBA00000085"/>
    </source>
</evidence>
<evidence type="ECO:0000313" key="9">
    <source>
        <dbReference type="EMBL" id="KAJ4373931.1"/>
    </source>
</evidence>
<evidence type="ECO:0000256" key="3">
    <source>
        <dbReference type="ARBA" id="ARBA00022679"/>
    </source>
</evidence>
<dbReference type="AlphaFoldDB" id="A0A9W8YCI6"/>
<dbReference type="Gene3D" id="3.40.50.2300">
    <property type="match status" value="1"/>
</dbReference>
<name>A0A9W8YCI6_9PLEO</name>
<feature type="compositionally biased region" description="Low complexity" evidence="6">
    <location>
        <begin position="423"/>
        <end position="438"/>
    </location>
</feature>
<dbReference type="InterPro" id="IPR036890">
    <property type="entry name" value="HATPase_C_sf"/>
</dbReference>
<dbReference type="EMBL" id="JAPEUY010000004">
    <property type="protein sequence ID" value="KAJ4373931.1"/>
    <property type="molecule type" value="Genomic_DNA"/>
</dbReference>
<dbReference type="GO" id="GO:0005886">
    <property type="term" value="C:plasma membrane"/>
    <property type="evidence" value="ECO:0007669"/>
    <property type="project" value="TreeGrafter"/>
</dbReference>
<evidence type="ECO:0000256" key="6">
    <source>
        <dbReference type="SAM" id="MobiDB-lite"/>
    </source>
</evidence>
<dbReference type="EC" id="2.7.13.3" evidence="2"/>
<feature type="domain" description="Histidine kinase" evidence="7">
    <location>
        <begin position="148"/>
        <end position="254"/>
    </location>
</feature>
<dbReference type="PANTHER" id="PTHR43047">
    <property type="entry name" value="TWO-COMPONENT HISTIDINE PROTEIN KINASE"/>
    <property type="match status" value="1"/>
</dbReference>
<feature type="modified residue" description="4-aspartylphosphate" evidence="5">
    <location>
        <position position="554"/>
    </location>
</feature>
<dbReference type="OrthoDB" id="303614at2759"/>
<feature type="region of interest" description="Disordered" evidence="6">
    <location>
        <begin position="625"/>
        <end position="646"/>
    </location>
</feature>
<proteinExistence type="predicted"/>
<evidence type="ECO:0000313" key="10">
    <source>
        <dbReference type="Proteomes" id="UP001140560"/>
    </source>
</evidence>
<accession>A0A9W8YCI6</accession>
<feature type="compositionally biased region" description="Basic and acidic residues" evidence="6">
    <location>
        <begin position="457"/>
        <end position="470"/>
    </location>
</feature>
<dbReference type="CDD" id="cd17546">
    <property type="entry name" value="REC_hyHK_CKI1_RcsC-like"/>
    <property type="match status" value="1"/>
</dbReference>
<dbReference type="SMART" id="SM00448">
    <property type="entry name" value="REC"/>
    <property type="match status" value="1"/>
</dbReference>
<dbReference type="Pfam" id="PF00072">
    <property type="entry name" value="Response_reg"/>
    <property type="match status" value="1"/>
</dbReference>
<dbReference type="Proteomes" id="UP001140560">
    <property type="component" value="Unassembled WGS sequence"/>
</dbReference>
<keyword evidence="3" id="KW-0808">Transferase</keyword>
<evidence type="ECO:0000259" key="7">
    <source>
        <dbReference type="PROSITE" id="PS50109"/>
    </source>
</evidence>
<dbReference type="GO" id="GO:0009927">
    <property type="term" value="F:histidine phosphotransfer kinase activity"/>
    <property type="evidence" value="ECO:0007669"/>
    <property type="project" value="TreeGrafter"/>
</dbReference>
<dbReference type="PROSITE" id="PS50109">
    <property type="entry name" value="HIS_KIN"/>
    <property type="match status" value="1"/>
</dbReference>
<sequence>MRSTSLDSFQSSMVNSITVCGRTLLNTVEHLLDHAERKEPSETDTKKTFPGENTICITSGLPALDLSRGMSSSAPFCNIALVTEEVIETMFLGQGRFDVSLTGDDVPGALISPSSNKEIARRRTRFLIVDIADFANLDFSIPASSYARLVMNLLGNALKFTESGYILVWLRSHDGDSSHASVTLKINDSGVGMSREFLFNDAFEPFRKYNQYTAGTGVGLNVVQRIIEDVGGSIEITSEPDKGTDVTLKLPMERHIRVDDPESPHSSILNGLSQLRNRRICILHSKSPDEDGPSDNLRHWGMLKRYIDALLTTLRDELKMDVTVTSEYDGDDTTDIVICPEVSFESLQRIRDTARRKPPATVFITMDTMEADTLRCDARVMSKASVVEVMTQPCGPYKLGMVLGQCLKQYDGTNVTVLKDSDQTSGSGTDGNDSGPTSQFGPRLGLYSSKTLDLKSDFTIRGPPHTEENHWPAPSATEGEDHDPHLPENVEALGAEDVPKAQQVLIVDDNAINRRLLSIFMKKRKLLYKEANDGLQALERYKDADGKFDVILMDISMPVMDGMTSTRLIREHENNHSLKATHIIALTGLTSASARLEAWTSGVDDFLTKPVDFKQLERLMKAGRGSAGTGFLSNEESKENVDAKLP</sequence>
<keyword evidence="4" id="KW-0418">Kinase</keyword>
<protein>
    <recommendedName>
        <fullName evidence="2">histidine kinase</fullName>
        <ecNumber evidence="2">2.7.13.3</ecNumber>
    </recommendedName>
</protein>
<gene>
    <name evidence="9" type="ORF">N0V83_002670</name>
</gene>
<reference evidence="9" key="1">
    <citation type="submission" date="2022-10" db="EMBL/GenBank/DDBJ databases">
        <title>Tapping the CABI collections for fungal endophytes: first genome assemblies for Collariella, Neodidymelliopsis, Ascochyta clinopodiicola, Didymella pomorum, Didymosphaeria variabile, Neocosmospora piperis and Neocucurbitaria cava.</title>
        <authorList>
            <person name="Hill R."/>
        </authorList>
    </citation>
    <scope>NUCLEOTIDE SEQUENCE</scope>
    <source>
        <strain evidence="9">IMI 356814</strain>
    </source>
</reference>
<organism evidence="9 10">
    <name type="scientific">Neocucurbitaria cava</name>
    <dbReference type="NCBI Taxonomy" id="798079"/>
    <lineage>
        <taxon>Eukaryota</taxon>
        <taxon>Fungi</taxon>
        <taxon>Dikarya</taxon>
        <taxon>Ascomycota</taxon>
        <taxon>Pezizomycotina</taxon>
        <taxon>Dothideomycetes</taxon>
        <taxon>Pleosporomycetidae</taxon>
        <taxon>Pleosporales</taxon>
        <taxon>Pleosporineae</taxon>
        <taxon>Cucurbitariaceae</taxon>
        <taxon>Neocucurbitaria</taxon>
    </lineage>
</organism>
<dbReference type="SUPFAM" id="SSF52172">
    <property type="entry name" value="CheY-like"/>
    <property type="match status" value="1"/>
</dbReference>
<dbReference type="PRINTS" id="PR00344">
    <property type="entry name" value="BCTRLSENSOR"/>
</dbReference>
<feature type="region of interest" description="Disordered" evidence="6">
    <location>
        <begin position="418"/>
        <end position="445"/>
    </location>
</feature>
<evidence type="ECO:0000256" key="2">
    <source>
        <dbReference type="ARBA" id="ARBA00012438"/>
    </source>
</evidence>
<evidence type="ECO:0000256" key="5">
    <source>
        <dbReference type="PROSITE-ProRule" id="PRU00169"/>
    </source>
</evidence>
<dbReference type="InterPro" id="IPR011006">
    <property type="entry name" value="CheY-like_superfamily"/>
</dbReference>
<dbReference type="SMART" id="SM00387">
    <property type="entry name" value="HATPase_c"/>
    <property type="match status" value="1"/>
</dbReference>
<dbReference type="InterPro" id="IPR001789">
    <property type="entry name" value="Sig_transdc_resp-reg_receiver"/>
</dbReference>
<evidence type="ECO:0000259" key="8">
    <source>
        <dbReference type="PROSITE" id="PS50110"/>
    </source>
</evidence>
<feature type="domain" description="Response regulatory" evidence="8">
    <location>
        <begin position="503"/>
        <end position="624"/>
    </location>
</feature>
<keyword evidence="5" id="KW-0597">Phosphoprotein</keyword>
<dbReference type="InterPro" id="IPR005467">
    <property type="entry name" value="His_kinase_dom"/>
</dbReference>
<dbReference type="Pfam" id="PF02518">
    <property type="entry name" value="HATPase_c"/>
    <property type="match status" value="1"/>
</dbReference>
<dbReference type="Gene3D" id="3.30.565.10">
    <property type="entry name" value="Histidine kinase-like ATPase, C-terminal domain"/>
    <property type="match status" value="1"/>
</dbReference>
<comment type="caution">
    <text evidence="9">The sequence shown here is derived from an EMBL/GenBank/DDBJ whole genome shotgun (WGS) entry which is preliminary data.</text>
</comment>
<dbReference type="PANTHER" id="PTHR43047:SF72">
    <property type="entry name" value="OSMOSENSING HISTIDINE PROTEIN KINASE SLN1"/>
    <property type="match status" value="1"/>
</dbReference>
<dbReference type="PROSITE" id="PS50110">
    <property type="entry name" value="RESPONSE_REGULATORY"/>
    <property type="match status" value="1"/>
</dbReference>